<evidence type="ECO:0000313" key="4">
    <source>
        <dbReference type="EMBL" id="AKQ64270.1"/>
    </source>
</evidence>
<keyword evidence="2" id="KW-1133">Transmembrane helix</keyword>
<organism evidence="4 5">
    <name type="scientific">Pseudomyxococcus hansupus</name>
    <dbReference type="NCBI Taxonomy" id="1297742"/>
    <lineage>
        <taxon>Bacteria</taxon>
        <taxon>Pseudomonadati</taxon>
        <taxon>Myxococcota</taxon>
        <taxon>Myxococcia</taxon>
        <taxon>Myxococcales</taxon>
        <taxon>Cystobacterineae</taxon>
        <taxon>Myxococcaceae</taxon>
        <taxon>Pseudomyxococcus</taxon>
    </lineage>
</organism>
<feature type="domain" description="J" evidence="3">
    <location>
        <begin position="9"/>
        <end position="68"/>
    </location>
</feature>
<dbReference type="Pfam" id="PF00226">
    <property type="entry name" value="DnaJ"/>
    <property type="match status" value="1"/>
</dbReference>
<keyword evidence="2" id="KW-0812">Transmembrane</keyword>
<dbReference type="KEGG" id="mym:A176_001182"/>
<evidence type="ECO:0000313" key="5">
    <source>
        <dbReference type="Proteomes" id="UP000009026"/>
    </source>
</evidence>
<dbReference type="Gene3D" id="1.10.287.110">
    <property type="entry name" value="DnaJ domain"/>
    <property type="match status" value="1"/>
</dbReference>
<keyword evidence="5" id="KW-1185">Reference proteome</keyword>
<dbReference type="PRINTS" id="PR00625">
    <property type="entry name" value="JDOMAIN"/>
</dbReference>
<dbReference type="PATRIC" id="fig|1297742.4.peg.1200"/>
<accession>A0A0H4WSD1</accession>
<feature type="transmembrane region" description="Helical" evidence="2">
    <location>
        <begin position="338"/>
        <end position="361"/>
    </location>
</feature>
<dbReference type="PANTHER" id="PTHR43096:SF52">
    <property type="entry name" value="DNAJ HOMOLOG 1, MITOCHONDRIAL-RELATED"/>
    <property type="match status" value="1"/>
</dbReference>
<evidence type="ECO:0000256" key="1">
    <source>
        <dbReference type="ARBA" id="ARBA00023186"/>
    </source>
</evidence>
<dbReference type="Proteomes" id="UP000009026">
    <property type="component" value="Chromosome"/>
</dbReference>
<evidence type="ECO:0000259" key="3">
    <source>
        <dbReference type="PROSITE" id="PS50076"/>
    </source>
</evidence>
<evidence type="ECO:0000256" key="2">
    <source>
        <dbReference type="SAM" id="Phobius"/>
    </source>
</evidence>
<dbReference type="CDD" id="cd06257">
    <property type="entry name" value="DnaJ"/>
    <property type="match status" value="1"/>
</dbReference>
<dbReference type="STRING" id="1297742.A176_001182"/>
<dbReference type="GO" id="GO:0042026">
    <property type="term" value="P:protein refolding"/>
    <property type="evidence" value="ECO:0007669"/>
    <property type="project" value="TreeGrafter"/>
</dbReference>
<dbReference type="InterPro" id="IPR011990">
    <property type="entry name" value="TPR-like_helical_dom_sf"/>
</dbReference>
<dbReference type="SUPFAM" id="SSF46565">
    <property type="entry name" value="Chaperone J-domain"/>
    <property type="match status" value="1"/>
</dbReference>
<dbReference type="EMBL" id="CP012109">
    <property type="protein sequence ID" value="AKQ64270.1"/>
    <property type="molecule type" value="Genomic_DNA"/>
</dbReference>
<name>A0A0H4WSD1_9BACT</name>
<proteinExistence type="predicted"/>
<protein>
    <recommendedName>
        <fullName evidence="3">J domain-containing protein</fullName>
    </recommendedName>
</protein>
<dbReference type="InterPro" id="IPR001623">
    <property type="entry name" value="DnaJ_domain"/>
</dbReference>
<dbReference type="PROSITE" id="PS50076">
    <property type="entry name" value="DNAJ_2"/>
    <property type="match status" value="1"/>
</dbReference>
<dbReference type="GO" id="GO:0051082">
    <property type="term" value="F:unfolded protein binding"/>
    <property type="evidence" value="ECO:0007669"/>
    <property type="project" value="TreeGrafter"/>
</dbReference>
<dbReference type="eggNOG" id="COG0484">
    <property type="taxonomic scope" value="Bacteria"/>
</dbReference>
<dbReference type="SUPFAM" id="SSF48452">
    <property type="entry name" value="TPR-like"/>
    <property type="match status" value="1"/>
</dbReference>
<dbReference type="RefSeq" id="WP_002637923.1">
    <property type="nucleotide sequence ID" value="NZ_CP012109.1"/>
</dbReference>
<dbReference type="PROSITE" id="PS00636">
    <property type="entry name" value="DNAJ_1"/>
    <property type="match status" value="1"/>
</dbReference>
<dbReference type="InterPro" id="IPR036869">
    <property type="entry name" value="J_dom_sf"/>
</dbReference>
<gene>
    <name evidence="4" type="ORF">A176_001182</name>
</gene>
<sequence length="768" mass="84492">MVKDEPRRSPYEVLGIAVDADARAIKKAYFERIRQNPPETHPEVFKQLREAYELLSDPEARQAYDASAAAQAEGGTSEEDARLKEAVDLFDAGDTAGGRSVLNRMLLEQPDFHQARLLLGRSFLWEEAPEAALTEFDEVLKRAPEDWRGHLHRGWALNRLTRLKEAADAYWRAGKYGPAEVGPRVSLADCLVEMGQVDDALKVLLEAQALPGIPRTEVLWFKMRRIAMLLEHDREREATRGLDELDAEVPASADPELRRWMAAQVSAAAAHLFAQRKSQAANRLLEYGRRFHPDDAPAAELSFPNGVHVDISALPEAGRQWVHAGAEDSEGWRSQWSWAMPAAVTFALALATFFFLAYCAFGTGERSFYNWSGCVVMAAALCAATAYAARRFLTVMTQPYGRFTLLHPLHLVEVMGDHVIVWPLVHLEDVQLVNQHSHVSYTHTLIEMRFNGRQVVTFGHSERAAKDFVAQLVAQRRRVLELLSQGLLSAEEGMAQLPAELLARGASSGTVHGPPHRLPHATHPLVAAGLGVLLVVAAVIPHRSATDAQAWQHAAVQTSGLGPLLTFLRARPDSHFSVQAQARVDAELARVRARLESRLDPGSAAARSVPFFTGLLNDVSRTHSRRVVVEWAEPASEKGQGQAQEDLSILLVSAWQRLLDEALGRDVLVVDAGRNSQEGPPVLTLQVGEALRPSTGSGPVRHRVWQVRAKGPGGEDIVAPLELTADAADPKVPESLFHAWVDQWHLPGAGDRRPLLLTASTLVRSATP</sequence>
<dbReference type="GO" id="GO:0005737">
    <property type="term" value="C:cytoplasm"/>
    <property type="evidence" value="ECO:0007669"/>
    <property type="project" value="TreeGrafter"/>
</dbReference>
<dbReference type="PANTHER" id="PTHR43096">
    <property type="entry name" value="DNAJ HOMOLOG 1, MITOCHONDRIAL-RELATED"/>
    <property type="match status" value="1"/>
</dbReference>
<dbReference type="SMART" id="SM00271">
    <property type="entry name" value="DnaJ"/>
    <property type="match status" value="1"/>
</dbReference>
<dbReference type="AlphaFoldDB" id="A0A0H4WSD1"/>
<feature type="transmembrane region" description="Helical" evidence="2">
    <location>
        <begin position="368"/>
        <end position="389"/>
    </location>
</feature>
<dbReference type="eggNOG" id="COG0457">
    <property type="taxonomic scope" value="Bacteria"/>
</dbReference>
<keyword evidence="2" id="KW-0472">Membrane</keyword>
<keyword evidence="1" id="KW-0143">Chaperone</keyword>
<reference evidence="4 5" key="1">
    <citation type="journal article" date="2016" name="PLoS ONE">
        <title>Complete Genome Sequence and Comparative Genomics of a Novel Myxobacterium Myxococcus hansupus.</title>
        <authorList>
            <person name="Sharma G."/>
            <person name="Narwani T."/>
            <person name="Subramanian S."/>
        </authorList>
    </citation>
    <scope>NUCLEOTIDE SEQUENCE [LARGE SCALE GENOMIC DNA]</scope>
    <source>
        <strain evidence="5">mixupus</strain>
    </source>
</reference>
<dbReference type="InterPro" id="IPR018253">
    <property type="entry name" value="DnaJ_domain_CS"/>
</dbReference>
<dbReference type="Gene3D" id="1.25.40.10">
    <property type="entry name" value="Tetratricopeptide repeat domain"/>
    <property type="match status" value="1"/>
</dbReference>